<dbReference type="SUPFAM" id="SSF69765">
    <property type="entry name" value="IpsF-like"/>
    <property type="match status" value="1"/>
</dbReference>
<evidence type="ECO:0000256" key="6">
    <source>
        <dbReference type="ARBA" id="ARBA00022723"/>
    </source>
</evidence>
<accession>A0A4U8T9C6</accession>
<protein>
    <recommendedName>
        <fullName evidence="10">Bifunctional enzyme IspD/IspF</fullName>
    </recommendedName>
    <domain>
        <recommendedName>
            <fullName evidence="10">2-C-methyl-D-erythritol 4-phosphate cytidylyltransferase</fullName>
            <ecNumber evidence="10">2.7.7.60</ecNumber>
        </recommendedName>
        <alternativeName>
            <fullName evidence="10">4-diphosphocytidyl-2C-methyl-D-erythritol synthase</fullName>
        </alternativeName>
        <alternativeName>
            <fullName evidence="10">MEP cytidylyltransferase</fullName>
            <shortName evidence="10">MCT</shortName>
        </alternativeName>
    </domain>
    <domain>
        <recommendedName>
            <fullName evidence="10">2-C-methyl-D-erythritol 2,4-cyclodiphosphate synthase</fullName>
            <shortName evidence="10">MECDP-synthase</shortName>
            <shortName evidence="10">MECPP-synthase</shortName>
            <shortName evidence="10">MECPS</shortName>
            <ecNumber evidence="10">4.6.1.12</ecNumber>
        </recommendedName>
    </domain>
</protein>
<evidence type="ECO:0000256" key="8">
    <source>
        <dbReference type="ARBA" id="ARBA00023239"/>
    </source>
</evidence>
<feature type="binding site" evidence="10">
    <location>
        <position position="250"/>
    </location>
    <ligand>
        <name>a divalent metal cation</name>
        <dbReference type="ChEBI" id="CHEBI:60240"/>
    </ligand>
</feature>
<dbReference type="InterPro" id="IPR036571">
    <property type="entry name" value="MECDP_synthase_sf"/>
</dbReference>
<comment type="similarity">
    <text evidence="10">In the N-terminal section; belongs to the IspD/TarI cytidylyltransferase family. IspD subfamily.</text>
</comment>
<keyword evidence="9 10" id="KW-0511">Multifunctional enzyme</keyword>
<evidence type="ECO:0000256" key="11">
    <source>
        <dbReference type="RuleBase" id="RU004395"/>
    </source>
</evidence>
<dbReference type="NCBIfam" id="TIGR00151">
    <property type="entry name" value="ispF"/>
    <property type="match status" value="1"/>
</dbReference>
<comment type="catalytic activity">
    <reaction evidence="1 10 11">
        <text>4-CDP-2-C-methyl-D-erythritol 2-phosphate = 2-C-methyl-D-erythritol 2,4-cyclic diphosphate + CMP</text>
        <dbReference type="Rhea" id="RHEA:23864"/>
        <dbReference type="ChEBI" id="CHEBI:57919"/>
        <dbReference type="ChEBI" id="CHEBI:58483"/>
        <dbReference type="ChEBI" id="CHEBI:60377"/>
        <dbReference type="EC" id="4.6.1.12"/>
    </reaction>
</comment>
<comment type="cofactor">
    <cofactor evidence="2 10">
        <name>a divalent metal cation</name>
        <dbReference type="ChEBI" id="CHEBI:60240"/>
    </cofactor>
</comment>
<dbReference type="GO" id="GO:0050518">
    <property type="term" value="F:2-C-methyl-D-erythritol 4-phosphate cytidylyltransferase activity"/>
    <property type="evidence" value="ECO:0007669"/>
    <property type="project" value="UniProtKB-UniRule"/>
</dbReference>
<evidence type="ECO:0000256" key="1">
    <source>
        <dbReference type="ARBA" id="ARBA00000200"/>
    </source>
</evidence>
<feature type="binding site" evidence="10">
    <location>
        <begin position="269"/>
        <end position="273"/>
    </location>
    <ligand>
        <name>4-CDP-2-C-methyl-D-erythritol 2-phosphate</name>
        <dbReference type="ChEBI" id="CHEBI:57919"/>
    </ligand>
</feature>
<name>A0A4U8T9C6_9HELI</name>
<evidence type="ECO:0000256" key="9">
    <source>
        <dbReference type="ARBA" id="ARBA00023268"/>
    </source>
</evidence>
<evidence type="ECO:0000259" key="12">
    <source>
        <dbReference type="Pfam" id="PF02542"/>
    </source>
</evidence>
<evidence type="ECO:0000256" key="7">
    <source>
        <dbReference type="ARBA" id="ARBA00023229"/>
    </source>
</evidence>
<dbReference type="Proteomes" id="UP000029733">
    <property type="component" value="Unassembled WGS sequence"/>
</dbReference>
<dbReference type="PROSITE" id="PS01350">
    <property type="entry name" value="ISPF"/>
    <property type="match status" value="1"/>
</dbReference>
<dbReference type="EC" id="4.6.1.12" evidence="10"/>
<feature type="binding site" evidence="10">
    <location>
        <position position="350"/>
    </location>
    <ligand>
        <name>4-CDP-2-C-methyl-D-erythritol 2-phosphate</name>
        <dbReference type="ChEBI" id="CHEBI:57919"/>
    </ligand>
</feature>
<reference evidence="13 14" key="1">
    <citation type="journal article" date="2014" name="Genome Announc.">
        <title>Draft genome sequences of eight enterohepatic helicobacter species isolated from both laboratory and wild rodents.</title>
        <authorList>
            <person name="Sheh A."/>
            <person name="Shen Z."/>
            <person name="Fox J.G."/>
        </authorList>
    </citation>
    <scope>NUCLEOTIDE SEQUENCE [LARGE SCALE GENOMIC DNA]</scope>
    <source>
        <strain evidence="13 14">MIT 09-6949</strain>
    </source>
</reference>
<dbReference type="InterPro" id="IPR026596">
    <property type="entry name" value="IspD/F"/>
</dbReference>
<keyword evidence="5 10" id="KW-0548">Nucleotidyltransferase</keyword>
<dbReference type="AlphaFoldDB" id="A0A4U8T9C6"/>
<evidence type="ECO:0000256" key="2">
    <source>
        <dbReference type="ARBA" id="ARBA00001968"/>
    </source>
</evidence>
<dbReference type="HAMAP" id="MF_01520">
    <property type="entry name" value="IspDF"/>
    <property type="match status" value="1"/>
</dbReference>
<feature type="site" description="Transition state stabilizer" evidence="10">
    <location>
        <position position="9"/>
    </location>
</feature>
<feature type="region of interest" description="2-C-methyl-D-erythritol 2,4-cyclodiphosphate synthase" evidence="10">
    <location>
        <begin position="210"/>
        <end position="396"/>
    </location>
</feature>
<feature type="binding site" evidence="10">
    <location>
        <begin position="216"/>
        <end position="218"/>
    </location>
    <ligand>
        <name>4-CDP-2-C-methyl-D-erythritol 2-phosphate</name>
        <dbReference type="ChEBI" id="CHEBI:57919"/>
    </ligand>
</feature>
<dbReference type="InterPro" id="IPR003526">
    <property type="entry name" value="MECDP_synthase"/>
</dbReference>
<dbReference type="InterPro" id="IPR020555">
    <property type="entry name" value="MECDP_synthase_CS"/>
</dbReference>
<feature type="domain" description="2-C-methyl-D-erythritol 2,4-cyclodiphosphate synthase" evidence="12">
    <location>
        <begin position="211"/>
        <end position="361"/>
    </location>
</feature>
<feature type="site" description="Positions MEP for the nucleophilic attack" evidence="10">
    <location>
        <position position="136"/>
    </location>
</feature>
<comment type="similarity">
    <text evidence="11">Belongs to the IspF family.</text>
</comment>
<keyword evidence="7 10" id="KW-0414">Isoprene biosynthesis</keyword>
<dbReference type="NCBIfam" id="NF006899">
    <property type="entry name" value="PRK09382.1"/>
    <property type="match status" value="1"/>
</dbReference>
<dbReference type="GO" id="GO:0046872">
    <property type="term" value="F:metal ion binding"/>
    <property type="evidence" value="ECO:0007669"/>
    <property type="project" value="UniProtKB-KW"/>
</dbReference>
<comment type="similarity">
    <text evidence="10">In the C-terminal section; belongs to the IspF family.</text>
</comment>
<evidence type="ECO:0000256" key="4">
    <source>
        <dbReference type="ARBA" id="ARBA00022679"/>
    </source>
</evidence>
<evidence type="ECO:0000313" key="14">
    <source>
        <dbReference type="Proteomes" id="UP000029733"/>
    </source>
</evidence>
<feature type="binding site" evidence="10">
    <location>
        <begin position="340"/>
        <end position="343"/>
    </location>
    <ligand>
        <name>4-CDP-2-C-methyl-D-erythritol 2-phosphate</name>
        <dbReference type="ChEBI" id="CHEBI:57919"/>
    </ligand>
</feature>
<dbReference type="Gene3D" id="3.90.550.10">
    <property type="entry name" value="Spore Coat Polysaccharide Biosynthesis Protein SpsA, Chain A"/>
    <property type="match status" value="1"/>
</dbReference>
<dbReference type="UniPathway" id="UPA00056">
    <property type="reaction ID" value="UER00093"/>
</dbReference>
<dbReference type="InterPro" id="IPR018294">
    <property type="entry name" value="ISPD_synthase_CS"/>
</dbReference>
<comment type="catalytic activity">
    <reaction evidence="10">
        <text>2-C-methyl-D-erythritol 4-phosphate + CTP + H(+) = 4-CDP-2-C-methyl-D-erythritol + diphosphate</text>
        <dbReference type="Rhea" id="RHEA:13429"/>
        <dbReference type="ChEBI" id="CHEBI:15378"/>
        <dbReference type="ChEBI" id="CHEBI:33019"/>
        <dbReference type="ChEBI" id="CHEBI:37563"/>
        <dbReference type="ChEBI" id="CHEBI:57823"/>
        <dbReference type="ChEBI" id="CHEBI:58262"/>
        <dbReference type="EC" id="2.7.7.60"/>
    </reaction>
</comment>
<dbReference type="InterPro" id="IPR029044">
    <property type="entry name" value="Nucleotide-diphossugar_trans"/>
</dbReference>
<evidence type="ECO:0000256" key="5">
    <source>
        <dbReference type="ARBA" id="ARBA00022695"/>
    </source>
</evidence>
<keyword evidence="6 10" id="KW-0479">Metal-binding</keyword>
<dbReference type="PANTHER" id="PTHR43181:SF1">
    <property type="entry name" value="2-C-METHYL-D-ERYTHRITOL 2,4-CYCLODIPHOSPHATE SYNTHASE, CHLOROPLASTIC"/>
    <property type="match status" value="1"/>
</dbReference>
<keyword evidence="14" id="KW-1185">Reference proteome</keyword>
<sequence length="396" mass="43894">MMAAGDSTRFCAGHSYKKQWLRIGEEPLWLVATNNILKHFAFKKVLITASKTDLSYMQSISPYKVVQGGDTRAKSLRNALEYVDTPLVLVSDVARWNSIESVIRAMFGALSENVACVVPYMNVADTTFYEGAYLKREAIKLIQTPQLSRTQILRQALQNTYDFSDESSAIHAFGGNVGFVQGSELLNKLTFTQDVNWHLPLLSPPAKRTFVGHGIDIHSFEVGKDMYLGGVKIESSFGFKAHSDGDVVLHALSDAILGAMGGGDIGEWFPDTDAAYHNADSKILLDRIYAFAQSVGYELYNADITIMAQTPKITPYKRAMRECIAHILRIPLSQVNIKATTTESLGFVGRKEGVCVEACVSMGFIDWRKMCQNSEWRQKSELYQKSALSQNSAQGG</sequence>
<evidence type="ECO:0000256" key="10">
    <source>
        <dbReference type="HAMAP-Rule" id="MF_01520"/>
    </source>
</evidence>
<feature type="site" description="Transition state stabilizer" evidence="10">
    <location>
        <position position="242"/>
    </location>
</feature>
<feature type="binding site" evidence="10">
    <location>
        <begin position="242"/>
        <end position="243"/>
    </location>
    <ligand>
        <name>4-CDP-2-C-methyl-D-erythritol 2-phosphate</name>
        <dbReference type="ChEBI" id="CHEBI:57919"/>
    </ligand>
</feature>
<evidence type="ECO:0000313" key="13">
    <source>
        <dbReference type="EMBL" id="TLD96243.1"/>
    </source>
</evidence>
<feature type="binding site" evidence="10">
    <location>
        <position position="216"/>
    </location>
    <ligand>
        <name>a divalent metal cation</name>
        <dbReference type="ChEBI" id="CHEBI:60240"/>
    </ligand>
</feature>
<feature type="region of interest" description="2-C-methyl-D-erythritol 4-phosphate cytidylyltransferase" evidence="10">
    <location>
        <begin position="1"/>
        <end position="209"/>
    </location>
</feature>
<proteinExistence type="inferred from homology"/>
<dbReference type="SUPFAM" id="SSF53448">
    <property type="entry name" value="Nucleotide-diphospho-sugar transferases"/>
    <property type="match status" value="1"/>
</dbReference>
<comment type="caution">
    <text evidence="13">The sequence shown here is derived from an EMBL/GenBank/DDBJ whole genome shotgun (WGS) entry which is preliminary data.</text>
</comment>
<feature type="site" description="Transition state stabilizer" evidence="10">
    <location>
        <position position="18"/>
    </location>
</feature>
<evidence type="ECO:0000256" key="3">
    <source>
        <dbReference type="ARBA" id="ARBA00004709"/>
    </source>
</evidence>
<dbReference type="Gene3D" id="3.30.1330.50">
    <property type="entry name" value="2-C-methyl-D-erythritol 2,4-cyclodiphosphate synthase"/>
    <property type="match status" value="1"/>
</dbReference>
<dbReference type="PROSITE" id="PS01295">
    <property type="entry name" value="ISPD"/>
    <property type="match status" value="1"/>
</dbReference>
<comment type="function">
    <text evidence="10">Bifunctional enzyme that catalyzes the formation of 4-diphosphocytidyl-2-C-methyl-D-erythritol from CTP and 2-C-methyl-D-erythritol 4-phosphate (MEP) (IspD), and catalyzes the conversion of 4-diphosphocytidyl-2-C-methyl-D-erythritol 2-phosphate (CDP-ME2P) to 2-C-methyl-D-erythritol 2,4-cyclodiphosphate (ME-CPP) with a corresponding release of cytidine 5-monophosphate (CMP) (IspF).</text>
</comment>
<keyword evidence="4 10" id="KW-0808">Transferase</keyword>
<comment type="caution">
    <text evidence="10">Lacks conserved residue(s) required for the propagation of feature annotation.</text>
</comment>
<dbReference type="PANTHER" id="PTHR43181">
    <property type="entry name" value="2-C-METHYL-D-ERYTHRITOL 2,4-CYCLODIPHOSPHATE SYNTHASE, CHLOROPLASTIC"/>
    <property type="match status" value="1"/>
</dbReference>
<dbReference type="Pfam" id="PF01128">
    <property type="entry name" value="IspD"/>
    <property type="match status" value="1"/>
</dbReference>
<feature type="binding site" evidence="10">
    <location>
        <begin position="264"/>
        <end position="266"/>
    </location>
    <ligand>
        <name>4-CDP-2-C-methyl-D-erythritol 2-phosphate</name>
        <dbReference type="ChEBI" id="CHEBI:57919"/>
    </ligand>
</feature>
<comment type="pathway">
    <text evidence="3 10">Isoprenoid biosynthesis; isopentenyl diphosphate biosynthesis via DXP pathway; isopentenyl diphosphate from 1-deoxy-D-xylulose 5-phosphate: step 4/6.</text>
</comment>
<dbReference type="Pfam" id="PF02542">
    <property type="entry name" value="YgbB"/>
    <property type="match status" value="1"/>
</dbReference>
<feature type="site" description="Positions MEP for the nucleophilic attack" evidence="10">
    <location>
        <position position="188"/>
    </location>
</feature>
<dbReference type="GO" id="GO:0016114">
    <property type="term" value="P:terpenoid biosynthetic process"/>
    <property type="evidence" value="ECO:0007669"/>
    <property type="project" value="InterPro"/>
</dbReference>
<keyword evidence="8 10" id="KW-0456">Lyase</keyword>
<dbReference type="CDD" id="cd00554">
    <property type="entry name" value="MECDP_synthase"/>
    <property type="match status" value="1"/>
</dbReference>
<dbReference type="HAMAP" id="MF_00107">
    <property type="entry name" value="IspF"/>
    <property type="match status" value="1"/>
</dbReference>
<organism evidence="13 14">
    <name type="scientific">Helicobacter jaachi</name>
    <dbReference type="NCBI Taxonomy" id="1677920"/>
    <lineage>
        <taxon>Bacteria</taxon>
        <taxon>Pseudomonadati</taxon>
        <taxon>Campylobacterota</taxon>
        <taxon>Epsilonproteobacteria</taxon>
        <taxon>Campylobacterales</taxon>
        <taxon>Helicobacteraceae</taxon>
        <taxon>Helicobacter</taxon>
    </lineage>
</organism>
<dbReference type="EMBL" id="JRPR02000005">
    <property type="protein sequence ID" value="TLD96243.1"/>
    <property type="molecule type" value="Genomic_DNA"/>
</dbReference>
<comment type="pathway">
    <text evidence="10">Isoprenoid biosynthesis; isopentenyl diphosphate biosynthesis via DXP pathway; isopentenyl diphosphate from 1-deoxy-D-xylulose 5-phosphate: step 2/6.</text>
</comment>
<dbReference type="InterPro" id="IPR034683">
    <property type="entry name" value="IspD/TarI"/>
</dbReference>
<dbReference type="GO" id="GO:0008685">
    <property type="term" value="F:2-C-methyl-D-erythritol 2,4-cyclodiphosphate synthase activity"/>
    <property type="evidence" value="ECO:0007669"/>
    <property type="project" value="UniProtKB-UniRule"/>
</dbReference>
<feature type="binding site" evidence="10">
    <location>
        <position position="218"/>
    </location>
    <ligand>
        <name>a divalent metal cation</name>
        <dbReference type="ChEBI" id="CHEBI:60240"/>
    </ligand>
</feature>
<feature type="site" description="Transition state stabilizer" evidence="10">
    <location>
        <position position="341"/>
    </location>
</feature>
<dbReference type="OrthoDB" id="9804336at2"/>
<gene>
    <name evidence="10" type="primary">ispDF</name>
    <name evidence="13" type="ORF">LS71_006875</name>
</gene>
<feature type="binding site" evidence="10">
    <location>
        <position position="347"/>
    </location>
    <ligand>
        <name>4-CDP-2-C-methyl-D-erythritol 2-phosphate</name>
        <dbReference type="ChEBI" id="CHEBI:57919"/>
    </ligand>
</feature>
<dbReference type="EC" id="2.7.7.60" evidence="10"/>
<dbReference type="GO" id="GO:0019288">
    <property type="term" value="P:isopentenyl diphosphate biosynthetic process, methylerythritol 4-phosphate pathway"/>
    <property type="evidence" value="ECO:0007669"/>
    <property type="project" value="UniProtKB-UniRule"/>
</dbReference>